<keyword evidence="2" id="KW-0472">Membrane</keyword>
<dbReference type="RefSeq" id="XP_013435161.1">
    <property type="nucleotide sequence ID" value="XM_013579707.1"/>
</dbReference>
<proteinExistence type="predicted"/>
<evidence type="ECO:0000256" key="2">
    <source>
        <dbReference type="SAM" id="Phobius"/>
    </source>
</evidence>
<reference evidence="3" key="2">
    <citation type="submission" date="2013-10" db="EMBL/GenBank/DDBJ databases">
        <authorList>
            <person name="Aslett M."/>
        </authorList>
    </citation>
    <scope>NUCLEOTIDE SEQUENCE [LARGE SCALE GENOMIC DNA]</scope>
    <source>
        <strain evidence="3">Houghton</strain>
    </source>
</reference>
<accession>U6MW32</accession>
<sequence length="145" mass="16378">MGEALHYEWPPSSTNSWDSGLLPQDTQRIPGYRLPVVGVYWQYSTALVLLVYAAVVLFVALWARRQLQHLSEHGCRTGDSGLGGDISSRSQVGVGNRPVPRPQAPSRTMLRQLLEKQLRNMNWKGKGVRDGWGRWLASWKLPARK</sequence>
<reference evidence="3" key="1">
    <citation type="submission" date="2013-10" db="EMBL/GenBank/DDBJ databases">
        <title>Genomic analysis of the causative agents of coccidiosis in chickens.</title>
        <authorList>
            <person name="Reid A.J."/>
            <person name="Blake D."/>
            <person name="Billington K."/>
            <person name="Browne H."/>
            <person name="Dunn M."/>
            <person name="Hung S."/>
            <person name="Kawahara F."/>
            <person name="Miranda-Saavedra D."/>
            <person name="Mourier T."/>
            <person name="Nagra H."/>
            <person name="Otto T.D."/>
            <person name="Rawlings N."/>
            <person name="Sanchez A."/>
            <person name="Sanders M."/>
            <person name="Subramaniam C."/>
            <person name="Tay Y."/>
            <person name="Dear P."/>
            <person name="Doerig C."/>
            <person name="Gruber A."/>
            <person name="Parkinson J."/>
            <person name="Shirley M."/>
            <person name="Wan K.L."/>
            <person name="Berriman M."/>
            <person name="Tomley F."/>
            <person name="Pain A."/>
        </authorList>
    </citation>
    <scope>NUCLEOTIDE SEQUENCE [LARGE SCALE GENOMIC DNA]</scope>
    <source>
        <strain evidence="3">Houghton</strain>
    </source>
</reference>
<protein>
    <submittedName>
        <fullName evidence="3">Uncharacterized protein</fullName>
    </submittedName>
</protein>
<feature type="transmembrane region" description="Helical" evidence="2">
    <location>
        <begin position="40"/>
        <end position="63"/>
    </location>
</feature>
<keyword evidence="2" id="KW-0812">Transmembrane</keyword>
<dbReference type="EMBL" id="HG723746">
    <property type="protein sequence ID" value="CDJ66694.1"/>
    <property type="molecule type" value="Genomic_DNA"/>
</dbReference>
<keyword evidence="2" id="KW-1133">Transmembrane helix</keyword>
<name>U6MW32_9EIME</name>
<keyword evidence="4" id="KW-1185">Reference proteome</keyword>
<dbReference type="VEuPathDB" id="ToxoDB:ENH_00024080"/>
<dbReference type="GeneID" id="25472578"/>
<evidence type="ECO:0000256" key="1">
    <source>
        <dbReference type="SAM" id="MobiDB-lite"/>
    </source>
</evidence>
<feature type="region of interest" description="Disordered" evidence="1">
    <location>
        <begin position="1"/>
        <end position="20"/>
    </location>
</feature>
<evidence type="ECO:0000313" key="3">
    <source>
        <dbReference type="EMBL" id="CDJ66694.1"/>
    </source>
</evidence>
<feature type="region of interest" description="Disordered" evidence="1">
    <location>
        <begin position="78"/>
        <end position="102"/>
    </location>
</feature>
<organism evidence="3 4">
    <name type="scientific">Eimeria necatrix</name>
    <dbReference type="NCBI Taxonomy" id="51315"/>
    <lineage>
        <taxon>Eukaryota</taxon>
        <taxon>Sar</taxon>
        <taxon>Alveolata</taxon>
        <taxon>Apicomplexa</taxon>
        <taxon>Conoidasida</taxon>
        <taxon>Coccidia</taxon>
        <taxon>Eucoccidiorida</taxon>
        <taxon>Eimeriorina</taxon>
        <taxon>Eimeriidae</taxon>
        <taxon>Eimeria</taxon>
    </lineage>
</organism>
<dbReference type="AlphaFoldDB" id="U6MW32"/>
<evidence type="ECO:0000313" key="4">
    <source>
        <dbReference type="Proteomes" id="UP000030754"/>
    </source>
</evidence>
<dbReference type="Proteomes" id="UP000030754">
    <property type="component" value="Unassembled WGS sequence"/>
</dbReference>
<gene>
    <name evidence="3" type="ORF">ENH_00024080</name>
</gene>